<dbReference type="SFLD" id="SFLDS00029">
    <property type="entry name" value="Radical_SAM"/>
    <property type="match status" value="1"/>
</dbReference>
<dbReference type="SUPFAM" id="SSF102114">
    <property type="entry name" value="Radical SAM enzymes"/>
    <property type="match status" value="1"/>
</dbReference>
<dbReference type="Proteomes" id="UP000002949">
    <property type="component" value="Unassembled WGS sequence"/>
</dbReference>
<dbReference type="PATRIC" id="fig|1082933.3.peg.1889"/>
<dbReference type="InterPro" id="IPR058240">
    <property type="entry name" value="rSAM_sf"/>
</dbReference>
<dbReference type="PROSITE" id="PS51918">
    <property type="entry name" value="RADICAL_SAM"/>
    <property type="match status" value="1"/>
</dbReference>
<dbReference type="PANTHER" id="PTHR30538">
    <property type="entry name" value="LYSINE 2,3-AMINOMUTASE-RELATED"/>
    <property type="match status" value="1"/>
</dbReference>
<dbReference type="GO" id="GO:0051539">
    <property type="term" value="F:4 iron, 4 sulfur cluster binding"/>
    <property type="evidence" value="ECO:0007669"/>
    <property type="project" value="UniProtKB-KW"/>
</dbReference>
<keyword evidence="16" id="KW-1185">Reference proteome</keyword>
<dbReference type="NCBIfam" id="TIGR00238">
    <property type="entry name" value="KamA family radical SAM protein"/>
    <property type="match status" value="1"/>
</dbReference>
<comment type="similarity">
    <text evidence="3">Belongs to the radical SAM superfamily. KamA family.</text>
</comment>
<dbReference type="Pfam" id="PF12544">
    <property type="entry name" value="LAM_C"/>
    <property type="match status" value="1"/>
</dbReference>
<evidence type="ECO:0000313" key="16">
    <source>
        <dbReference type="Proteomes" id="UP000002949"/>
    </source>
</evidence>
<evidence type="ECO:0000256" key="6">
    <source>
        <dbReference type="ARBA" id="ARBA00022723"/>
    </source>
</evidence>
<accession>G6Y7Q3</accession>
<keyword evidence="10" id="KW-0413">Isomerase</keyword>
<dbReference type="eggNOG" id="COG1509">
    <property type="taxonomic scope" value="Bacteria"/>
</dbReference>
<evidence type="ECO:0000256" key="11">
    <source>
        <dbReference type="PIRSR" id="PIRSR004911-1"/>
    </source>
</evidence>
<organism evidence="15 16">
    <name type="scientific">Mesorhizobium amorphae CCNWGS0123</name>
    <dbReference type="NCBI Taxonomy" id="1082933"/>
    <lineage>
        <taxon>Bacteria</taxon>
        <taxon>Pseudomonadati</taxon>
        <taxon>Pseudomonadota</taxon>
        <taxon>Alphaproteobacteria</taxon>
        <taxon>Hyphomicrobiales</taxon>
        <taxon>Phyllobacteriaceae</taxon>
        <taxon>Mesorhizobium</taxon>
    </lineage>
</organism>
<feature type="compositionally biased region" description="Low complexity" evidence="13">
    <location>
        <begin position="18"/>
        <end position="38"/>
    </location>
</feature>
<evidence type="ECO:0000256" key="3">
    <source>
        <dbReference type="ARBA" id="ARBA00008703"/>
    </source>
</evidence>
<feature type="region of interest" description="Disordered" evidence="13">
    <location>
        <begin position="13"/>
        <end position="47"/>
    </location>
</feature>
<feature type="binding site" evidence="11">
    <location>
        <position position="161"/>
    </location>
    <ligand>
        <name>[4Fe-4S] cluster</name>
        <dbReference type="ChEBI" id="CHEBI:49883"/>
        <note>4Fe-4S-S-AdoMet</note>
    </ligand>
</feature>
<evidence type="ECO:0000313" key="15">
    <source>
        <dbReference type="EMBL" id="EHH12137.1"/>
    </source>
</evidence>
<keyword evidence="8" id="KW-0408">Iron</keyword>
<feature type="modified residue" description="N6-(pyridoxal phosphate)lysine" evidence="12">
    <location>
        <position position="367"/>
    </location>
</feature>
<evidence type="ECO:0000259" key="14">
    <source>
        <dbReference type="PROSITE" id="PS51918"/>
    </source>
</evidence>
<dbReference type="PIRSF" id="PIRSF004911">
    <property type="entry name" value="DUF160"/>
    <property type="match status" value="1"/>
</dbReference>
<dbReference type="GO" id="GO:0016853">
    <property type="term" value="F:isomerase activity"/>
    <property type="evidence" value="ECO:0007669"/>
    <property type="project" value="UniProtKB-KW"/>
</dbReference>
<keyword evidence="7 12" id="KW-0663">Pyridoxal phosphate</keyword>
<name>G6Y7Q3_9HYPH</name>
<dbReference type="AlphaFoldDB" id="G6Y7Q3"/>
<evidence type="ECO:0000256" key="2">
    <source>
        <dbReference type="ARBA" id="ARBA00001966"/>
    </source>
</evidence>
<keyword evidence="9 11" id="KW-0411">Iron-sulfur</keyword>
<dbReference type="KEGG" id="mamo:A6B35_14165"/>
<evidence type="ECO:0000256" key="13">
    <source>
        <dbReference type="SAM" id="MobiDB-lite"/>
    </source>
</evidence>
<evidence type="ECO:0000256" key="9">
    <source>
        <dbReference type="ARBA" id="ARBA00023014"/>
    </source>
</evidence>
<dbReference type="InterPro" id="IPR013785">
    <property type="entry name" value="Aldolase_TIM"/>
</dbReference>
<dbReference type="PANTHER" id="PTHR30538:SF1">
    <property type="entry name" value="L-LYSINE 2,3-AMINOMUTASE"/>
    <property type="match status" value="1"/>
</dbReference>
<proteinExistence type="inferred from homology"/>
<dbReference type="GO" id="GO:0046872">
    <property type="term" value="F:metal ion binding"/>
    <property type="evidence" value="ECO:0007669"/>
    <property type="project" value="UniProtKB-KW"/>
</dbReference>
<keyword evidence="6 11" id="KW-0479">Metal-binding</keyword>
<gene>
    <name evidence="15" type="ORF">MEA186_09845</name>
</gene>
<comment type="cofactor">
    <cofactor evidence="1 12">
        <name>pyridoxal 5'-phosphate</name>
        <dbReference type="ChEBI" id="CHEBI:597326"/>
    </cofactor>
</comment>
<evidence type="ECO:0000256" key="7">
    <source>
        <dbReference type="ARBA" id="ARBA00022898"/>
    </source>
</evidence>
<feature type="binding site" evidence="11">
    <location>
        <position position="158"/>
    </location>
    <ligand>
        <name>[4Fe-4S] cluster</name>
        <dbReference type="ChEBI" id="CHEBI:49883"/>
        <note>4Fe-4S-S-AdoMet</note>
    </ligand>
</feature>
<dbReference type="EMBL" id="AGSN01000085">
    <property type="protein sequence ID" value="EHH12137.1"/>
    <property type="molecule type" value="Genomic_DNA"/>
</dbReference>
<evidence type="ECO:0000256" key="1">
    <source>
        <dbReference type="ARBA" id="ARBA00001933"/>
    </source>
</evidence>
<evidence type="ECO:0000256" key="12">
    <source>
        <dbReference type="PIRSR" id="PIRSR603739-50"/>
    </source>
</evidence>
<evidence type="ECO:0000256" key="4">
    <source>
        <dbReference type="ARBA" id="ARBA00022485"/>
    </source>
</evidence>
<dbReference type="CDD" id="cd01335">
    <property type="entry name" value="Radical_SAM"/>
    <property type="match status" value="1"/>
</dbReference>
<protein>
    <submittedName>
        <fullName evidence="15">Lysine 2,3-aminomutase YodO family protein</fullName>
    </submittedName>
</protein>
<reference evidence="15 16" key="1">
    <citation type="journal article" date="2012" name="J. Bacteriol.">
        <title>Draft Genome Sequence of Plant Growth-Promoting Rhizobium Mesorhizobium amorphae, Isolated from Zinc-Lead Mine Tailings.</title>
        <authorList>
            <person name="Hao X."/>
            <person name="Lin Y."/>
            <person name="Johnstone L."/>
            <person name="Baltrus D.A."/>
            <person name="Miller S.J."/>
            <person name="Wei G."/>
            <person name="Rensing C."/>
        </authorList>
    </citation>
    <scope>NUCLEOTIDE SEQUENCE [LARGE SCALE GENOMIC DNA]</scope>
    <source>
        <strain evidence="15 16">CCNWGS0123</strain>
    </source>
</reference>
<dbReference type="InterPro" id="IPR007197">
    <property type="entry name" value="rSAM"/>
</dbReference>
<keyword evidence="5" id="KW-0949">S-adenosyl-L-methionine</keyword>
<feature type="domain" description="Radical SAM core" evidence="14">
    <location>
        <begin position="138"/>
        <end position="352"/>
    </location>
</feature>
<evidence type="ECO:0000256" key="5">
    <source>
        <dbReference type="ARBA" id="ARBA00022691"/>
    </source>
</evidence>
<dbReference type="InterPro" id="IPR003739">
    <property type="entry name" value="Lys_aminomutase/Glu_NH3_mut"/>
</dbReference>
<dbReference type="InterPro" id="IPR025895">
    <property type="entry name" value="LAM_C_dom"/>
</dbReference>
<dbReference type="Pfam" id="PF04055">
    <property type="entry name" value="Radical_SAM"/>
    <property type="match status" value="1"/>
</dbReference>
<keyword evidence="4 11" id="KW-0004">4Fe-4S</keyword>
<evidence type="ECO:0000256" key="10">
    <source>
        <dbReference type="ARBA" id="ARBA00023235"/>
    </source>
</evidence>
<dbReference type="STRING" id="1082933.A6B35_14165"/>
<dbReference type="Gene3D" id="3.20.20.70">
    <property type="entry name" value="Aldolase class I"/>
    <property type="match status" value="1"/>
</dbReference>
<sequence length="401" mass="44004">MLYRAAQEFKEPSMTFNDAAPTGTSGGATEAASGTADAVNDGTAAGDASWQDDVRAGVRHVRDLASLPLSPAERAAAQAAAANHKVRIPKAYLDLIDWNDPQDPIRAQVIPSPQELAEQDGELDDPIGDHDFSPVPRLTHRHADRVLLFPTYQCAVYCRFCFRKESLTSIGRGYTREVLEPAFAYVADHPEIREVILTGGDPLALPDKALVEIRARIEAIPHVRLLRIHTRVPVALPSRVTSGLVAALQGRLMVTVVTHFNHAREVTPAAETACRTLRHAGFVLLNQSVLLKGVNDTVEVLEELCRELMYRLGIKPYYLHHGDLARGMAHRRTTIAEGQALAEALRRRLSGICNPVYVVDLPDGGGKVPLGPCYVEGREGETWRIRGQDGEVRTYREVVGE</sequence>
<evidence type="ECO:0000256" key="8">
    <source>
        <dbReference type="ARBA" id="ARBA00023004"/>
    </source>
</evidence>
<comment type="cofactor">
    <cofactor evidence="2">
        <name>[4Fe-4S] cluster</name>
        <dbReference type="ChEBI" id="CHEBI:49883"/>
    </cofactor>
</comment>
<feature type="binding site" evidence="11">
    <location>
        <position position="154"/>
    </location>
    <ligand>
        <name>[4Fe-4S] cluster</name>
        <dbReference type="ChEBI" id="CHEBI:49883"/>
        <note>4Fe-4S-S-AdoMet</note>
    </ligand>
</feature>